<feature type="compositionally biased region" description="Basic and acidic residues" evidence="5">
    <location>
        <begin position="567"/>
        <end position="586"/>
    </location>
</feature>
<sequence length="612" mass="64909">MTRPTSPAPTLLSETNMERKTSTSTSSLGQGAKDSAPAPLPATTEPKAAPAGGLQQDPSLILRGKKLAIVFGSILLSILLIALDQTILATALPRIASDFNSFDKQGWVSSSFILTQTAFILWFGQFLRIYPAKWCLVGSVTIFEVGSAICGSSHGVYQLIVGRAISGVGAAGIFVSALQILAQVTLLEDRPKLFGAFGAVFGLSSVIGPLIGGAFTDHVSWSWCFYINLPVGGVTLLITSTMLKSSLPLGADPTKRSTRDIIRQTLRMDWIGATLVLGAVTCLVLALQWGGNQKPWNSGAVIACFVVAGVTAVVLVFWTRWMGDRALVPPKVFKSISVYAICLSAFFTRCSLLIYTYYIPIYYQAVRHHNATKSGIDILAFMLAVVISVVAAGRIVSITGRYWYFLVLGPIPGAIGAGLMYTVTPTTANAKIIGYQILLGVGTGTTMQNGLFAMQAEFRDNMRLVAQATGLASFSQFLGGTISLAIGQAALSTQLSKNFGTYAPEVPLEVIAESPLKIWDLPTNEIAGAVTAYVKSLQIIFIIGVPYFCLAIFSALLIKNISIKKPSEKADKEKAVETPGATEKDAGPGAASSKQDVEAGIAEGEVARAEGA</sequence>
<evidence type="ECO:0000256" key="4">
    <source>
        <dbReference type="ARBA" id="ARBA00023136"/>
    </source>
</evidence>
<dbReference type="Gene3D" id="1.20.1250.20">
    <property type="entry name" value="MFS general substrate transporter like domains"/>
    <property type="match status" value="2"/>
</dbReference>
<name>A0A2S5B4H4_9BASI</name>
<feature type="transmembrane region" description="Helical" evidence="6">
    <location>
        <begin position="107"/>
        <end position="127"/>
    </location>
</feature>
<feature type="domain" description="Major facilitator superfamily (MFS) profile" evidence="7">
    <location>
        <begin position="70"/>
        <end position="562"/>
    </location>
</feature>
<keyword evidence="4 6" id="KW-0472">Membrane</keyword>
<gene>
    <name evidence="8" type="ORF">BMF94_5274</name>
</gene>
<dbReference type="PROSITE" id="PS50850">
    <property type="entry name" value="MFS"/>
    <property type="match status" value="1"/>
</dbReference>
<dbReference type="CDD" id="cd17502">
    <property type="entry name" value="MFS_Azr1_MDR_like"/>
    <property type="match status" value="1"/>
</dbReference>
<feature type="transmembrane region" description="Helical" evidence="6">
    <location>
        <begin position="378"/>
        <end position="396"/>
    </location>
</feature>
<dbReference type="Proteomes" id="UP000237144">
    <property type="component" value="Unassembled WGS sequence"/>
</dbReference>
<feature type="transmembrane region" description="Helical" evidence="6">
    <location>
        <begin position="134"/>
        <end position="154"/>
    </location>
</feature>
<keyword evidence="3 6" id="KW-1133">Transmembrane helix</keyword>
<dbReference type="PRINTS" id="PR01036">
    <property type="entry name" value="TCRTETB"/>
</dbReference>
<feature type="transmembrane region" description="Helical" evidence="6">
    <location>
        <begin position="227"/>
        <end position="249"/>
    </location>
</feature>
<dbReference type="InterPro" id="IPR036259">
    <property type="entry name" value="MFS_trans_sf"/>
</dbReference>
<evidence type="ECO:0000256" key="5">
    <source>
        <dbReference type="SAM" id="MobiDB-lite"/>
    </source>
</evidence>
<feature type="transmembrane region" description="Helical" evidence="6">
    <location>
        <begin position="433"/>
        <end position="452"/>
    </location>
</feature>
<evidence type="ECO:0000313" key="8">
    <source>
        <dbReference type="EMBL" id="POY71682.1"/>
    </source>
</evidence>
<feature type="region of interest" description="Disordered" evidence="5">
    <location>
        <begin position="1"/>
        <end position="52"/>
    </location>
</feature>
<protein>
    <recommendedName>
        <fullName evidence="7">Major facilitator superfamily (MFS) profile domain-containing protein</fullName>
    </recommendedName>
</protein>
<dbReference type="EMBL" id="PJQD01000074">
    <property type="protein sequence ID" value="POY71682.1"/>
    <property type="molecule type" value="Genomic_DNA"/>
</dbReference>
<feature type="transmembrane region" description="Helical" evidence="6">
    <location>
        <begin position="67"/>
        <end position="87"/>
    </location>
</feature>
<dbReference type="Pfam" id="PF07690">
    <property type="entry name" value="MFS_1"/>
    <property type="match status" value="1"/>
</dbReference>
<evidence type="ECO:0000256" key="1">
    <source>
        <dbReference type="ARBA" id="ARBA00004141"/>
    </source>
</evidence>
<dbReference type="PANTHER" id="PTHR23501:SF198">
    <property type="entry name" value="AZOLE RESISTANCE PROTEIN 1-RELATED"/>
    <property type="match status" value="1"/>
</dbReference>
<evidence type="ECO:0000259" key="7">
    <source>
        <dbReference type="PROSITE" id="PS50850"/>
    </source>
</evidence>
<dbReference type="AlphaFoldDB" id="A0A2S5B4H4"/>
<feature type="transmembrane region" description="Helical" evidence="6">
    <location>
        <begin position="403"/>
        <end position="421"/>
    </location>
</feature>
<organism evidence="8 9">
    <name type="scientific">Rhodotorula taiwanensis</name>
    <dbReference type="NCBI Taxonomy" id="741276"/>
    <lineage>
        <taxon>Eukaryota</taxon>
        <taxon>Fungi</taxon>
        <taxon>Dikarya</taxon>
        <taxon>Basidiomycota</taxon>
        <taxon>Pucciniomycotina</taxon>
        <taxon>Microbotryomycetes</taxon>
        <taxon>Sporidiobolales</taxon>
        <taxon>Sporidiobolaceae</taxon>
        <taxon>Rhodotorula</taxon>
    </lineage>
</organism>
<comment type="subcellular location">
    <subcellularLocation>
        <location evidence="1">Membrane</location>
        <topology evidence="1">Multi-pass membrane protein</topology>
    </subcellularLocation>
</comment>
<feature type="transmembrane region" description="Helical" evidence="6">
    <location>
        <begin position="270"/>
        <end position="290"/>
    </location>
</feature>
<dbReference type="SUPFAM" id="SSF103473">
    <property type="entry name" value="MFS general substrate transporter"/>
    <property type="match status" value="1"/>
</dbReference>
<evidence type="ECO:0000256" key="3">
    <source>
        <dbReference type="ARBA" id="ARBA00022989"/>
    </source>
</evidence>
<feature type="transmembrane region" description="Helical" evidence="6">
    <location>
        <begin position="296"/>
        <end position="318"/>
    </location>
</feature>
<reference evidence="8 9" key="1">
    <citation type="journal article" date="2018" name="Front. Microbiol.">
        <title>Prospects for Fungal Bioremediation of Acidic Radioactive Waste Sites: Characterization and Genome Sequence of Rhodotorula taiwanensis MD1149.</title>
        <authorList>
            <person name="Tkavc R."/>
            <person name="Matrosova V.Y."/>
            <person name="Grichenko O.E."/>
            <person name="Gostincar C."/>
            <person name="Volpe R.P."/>
            <person name="Klimenkova P."/>
            <person name="Gaidamakova E.K."/>
            <person name="Zhou C.E."/>
            <person name="Stewart B.J."/>
            <person name="Lyman M.G."/>
            <person name="Malfatti S.A."/>
            <person name="Rubinfeld B."/>
            <person name="Courtot M."/>
            <person name="Singh J."/>
            <person name="Dalgard C.L."/>
            <person name="Hamilton T."/>
            <person name="Frey K.G."/>
            <person name="Gunde-Cimerman N."/>
            <person name="Dugan L."/>
            <person name="Daly M.J."/>
        </authorList>
    </citation>
    <scope>NUCLEOTIDE SEQUENCE [LARGE SCALE GENOMIC DNA]</scope>
    <source>
        <strain evidence="8 9">MD1149</strain>
    </source>
</reference>
<dbReference type="GO" id="GO:0022857">
    <property type="term" value="F:transmembrane transporter activity"/>
    <property type="evidence" value="ECO:0007669"/>
    <property type="project" value="InterPro"/>
</dbReference>
<evidence type="ECO:0000313" key="9">
    <source>
        <dbReference type="Proteomes" id="UP000237144"/>
    </source>
</evidence>
<feature type="transmembrane region" description="Helical" evidence="6">
    <location>
        <begin position="160"/>
        <end position="181"/>
    </location>
</feature>
<feature type="transmembrane region" description="Helical" evidence="6">
    <location>
        <begin position="338"/>
        <end position="358"/>
    </location>
</feature>
<keyword evidence="9" id="KW-1185">Reference proteome</keyword>
<evidence type="ECO:0000256" key="2">
    <source>
        <dbReference type="ARBA" id="ARBA00022692"/>
    </source>
</evidence>
<accession>A0A2S5B4H4</accession>
<feature type="region of interest" description="Disordered" evidence="5">
    <location>
        <begin position="567"/>
        <end position="597"/>
    </location>
</feature>
<dbReference type="PANTHER" id="PTHR23501">
    <property type="entry name" value="MAJOR FACILITATOR SUPERFAMILY"/>
    <property type="match status" value="1"/>
</dbReference>
<dbReference type="STRING" id="741276.A0A2S5B4H4"/>
<feature type="transmembrane region" description="Helical" evidence="6">
    <location>
        <begin position="464"/>
        <end position="486"/>
    </location>
</feature>
<feature type="transmembrane region" description="Helical" evidence="6">
    <location>
        <begin position="539"/>
        <end position="558"/>
    </location>
</feature>
<comment type="caution">
    <text evidence="8">The sequence shown here is derived from an EMBL/GenBank/DDBJ whole genome shotgun (WGS) entry which is preliminary data.</text>
</comment>
<dbReference type="InterPro" id="IPR011701">
    <property type="entry name" value="MFS"/>
</dbReference>
<evidence type="ECO:0000256" key="6">
    <source>
        <dbReference type="SAM" id="Phobius"/>
    </source>
</evidence>
<dbReference type="OrthoDB" id="10021397at2759"/>
<dbReference type="GO" id="GO:0005886">
    <property type="term" value="C:plasma membrane"/>
    <property type="evidence" value="ECO:0007669"/>
    <property type="project" value="TreeGrafter"/>
</dbReference>
<feature type="transmembrane region" description="Helical" evidence="6">
    <location>
        <begin position="193"/>
        <end position="215"/>
    </location>
</feature>
<proteinExistence type="predicted"/>
<dbReference type="InterPro" id="IPR020846">
    <property type="entry name" value="MFS_dom"/>
</dbReference>
<keyword evidence="2 6" id="KW-0812">Transmembrane</keyword>